<dbReference type="Gene3D" id="2.130.10.10">
    <property type="entry name" value="YVTN repeat-like/Quinoprotein amine dehydrogenase"/>
    <property type="match status" value="3"/>
</dbReference>
<proteinExistence type="predicted"/>
<dbReference type="InterPro" id="IPR015943">
    <property type="entry name" value="WD40/YVTN_repeat-like_dom_sf"/>
</dbReference>
<dbReference type="SUPFAM" id="SSF52540">
    <property type="entry name" value="P-loop containing nucleoside triphosphate hydrolases"/>
    <property type="match status" value="1"/>
</dbReference>
<feature type="domain" description="Nephrocystin 3-like N-terminal" evidence="4">
    <location>
        <begin position="417"/>
        <end position="577"/>
    </location>
</feature>
<accession>A0A317WRL5</accession>
<dbReference type="InterPro" id="IPR031359">
    <property type="entry name" value="NACHT_N"/>
</dbReference>
<name>A0A317WRL5_9EURO</name>
<dbReference type="VEuPathDB" id="FungiDB:BO70DRAFT_426763"/>
<organism evidence="5 6">
    <name type="scientific">Aspergillus heteromorphus CBS 117.55</name>
    <dbReference type="NCBI Taxonomy" id="1448321"/>
    <lineage>
        <taxon>Eukaryota</taxon>
        <taxon>Fungi</taxon>
        <taxon>Dikarya</taxon>
        <taxon>Ascomycota</taxon>
        <taxon>Pezizomycotina</taxon>
        <taxon>Eurotiomycetes</taxon>
        <taxon>Eurotiomycetidae</taxon>
        <taxon>Eurotiales</taxon>
        <taxon>Aspergillaceae</taxon>
        <taxon>Aspergillus</taxon>
        <taxon>Aspergillus subgen. Circumdati</taxon>
    </lineage>
</organism>
<keyword evidence="6" id="KW-1185">Reference proteome</keyword>
<dbReference type="PANTHER" id="PTHR10039:SF17">
    <property type="entry name" value="FUNGAL STAND N-TERMINAL GOODBYE DOMAIN-CONTAINING PROTEIN-RELATED"/>
    <property type="match status" value="1"/>
</dbReference>
<sequence length="1640" mass="183974">MPCHSCWPWTRKSRSKQSAQSSAPKPHVAPESSCGNPESSPEEPPVGSSTPKPHVSAEKNDIERAVSPENAQENPSSDLSSPPVNASFIATQQDHRRNALPKTILTDKERANRAESVKDTSINKGLWANARKKVDPERLCQLEGFIQDGHSDDLQDAAIAKLKAIQESRLKIQIGEGKPQGVRDGVIKVVQTVLGYSSLISAAVAAESHASLAWGSIAALLPILSAALSHTDNALNDLNGISSLLVRFRVIEVVYDLSEHPEERFRASDHDRDLHAQLREQTIDIYARILEYQTDLLHHYSLNQFRRMVKDIAVASQGKASFSEIQSLEADASKTLDTLDSGAIAGLDSQLSSLRQSVDEILDRLKEVQSDVLEFAKREHIEKLPQAVCAAFNEGLNGEIPPSCHKDTRKAILGMVRDWGEGKDDGSRCVFWLNGMAGTGKSTIARTVAGQFHEQGYLGASFFFSRVQEDRAKVEMFFSTLARGLAQRIPGFDACLYQSLPAYDKMQQRSLKDQWECLILKPLRTLESTSLVPVRVVLVIDALDECKGTRAVPDIISLFLEAKVLKRIQLMIFVTSRNEKHILESFEERSDVKRLSLEEGVGATHTEQDISTYVRSELEKIRKGWPEEKQIQELLQWSGKLFIAANTACRFLRGNFPDRRLSEFLSAKMITGKGTDNLDQMYRRLLEIVAVGDDGDVFVELFPRAVGVILASKQPLSLSDMENFLGIDSEEMKFILNSLNSVLIVPQDRNAAVQLFHLSFRDFLLDKRRCQDERFFIDESKAHRRSFEYCLKHIGSQLKKDMCQLQEPGTLFSDIDKDMITQHISPIVRYGCQYWASHLVDAVVSPWGTGETHMALEFLKEHLLHWVETLALIGRIDDAVTGIAILKSLALDLKHQGFADFVDDAHSFILYHRSIIEKAPLQVYYMATVFTPTESLIRRRFSRDYPAWLLRPPTMESQWGREEQVLELDNRPLEFVISPDGSLVAICTTKTITVWFTTTGKLFHTFDTELELAAAPLPGQTSVECLIFSRDGTELAAVLFTRGLHSRHIRAWSLTTGKASTALTEKLSSILSLTELNNWSFQPGHDTRQQKDRGLPTERKEDTQINFKGVSVSADGTIMSLSQGRVLHIGNTDTRQISHTLTFGLKIGEVSLSATRAAIRFSDGNATVWDMVKDHEIDIGVLQRGFIDCLALSHNGAKLAYAIETYLEIWDLDSKQVDHSINHTMDIKHLALFPRGHRLISGSSVPNALLWNLRRLEASVAPLSLSGNRLLLSMDGTRIMVFGEKFTVSLSVLQIWDFMKEGYVFQVRDKGTISVLDSRTLLIPSVSDVGEVDDEGEGHLQAWGVMGDQGDLVTQGRIVPTNARDWVGLAISPSGTKIAIMKPSGSLEFWGYCEASQRWDLQGSGDQGRCDERWYMHHIHIQFSSDETRVLLHSYSLCDCDLAVWSVGNRHCEYRVNNFYTRVCFATLAHNPTMVAIGWEAGKVEIRSSMTGKEIGAIWGHELRQGGQRSFGEPIRIAFSPQDTRVAVGWNEWKVTVHEIATGTTEWVWEGPPSLVNILTFSPNDMWSEKPFYTVDSAGHWILHDSKKIMALPQRFLKYSSRPSPLDYGYIWQDCRGNTIAFYTKSDRFATFMFDGAPSF</sequence>
<keyword evidence="1" id="KW-0677">Repeat</keyword>
<dbReference type="SUPFAM" id="SSF50978">
    <property type="entry name" value="WD40 repeat-like"/>
    <property type="match status" value="1"/>
</dbReference>
<evidence type="ECO:0000256" key="1">
    <source>
        <dbReference type="ARBA" id="ARBA00022737"/>
    </source>
</evidence>
<dbReference type="InterPro" id="IPR027417">
    <property type="entry name" value="P-loop_NTPase"/>
</dbReference>
<dbReference type="GeneID" id="37070058"/>
<feature type="domain" description="NWD NACHT-NTPase N-terminal" evidence="3">
    <location>
        <begin position="158"/>
        <end position="330"/>
    </location>
</feature>
<dbReference type="InterPro" id="IPR056884">
    <property type="entry name" value="NPHP3-like_N"/>
</dbReference>
<protein>
    <recommendedName>
        <fullName evidence="7">NACHT domain-containing protein</fullName>
    </recommendedName>
</protein>
<dbReference type="Gene3D" id="3.40.50.300">
    <property type="entry name" value="P-loop containing nucleotide triphosphate hydrolases"/>
    <property type="match status" value="1"/>
</dbReference>
<dbReference type="OrthoDB" id="674604at2759"/>
<dbReference type="PANTHER" id="PTHR10039">
    <property type="entry name" value="AMELOGENIN"/>
    <property type="match status" value="1"/>
</dbReference>
<dbReference type="RefSeq" id="XP_025402283.1">
    <property type="nucleotide sequence ID" value="XM_025547821.1"/>
</dbReference>
<gene>
    <name evidence="5" type="ORF">BO70DRAFT_426763</name>
</gene>
<reference evidence="5 6" key="1">
    <citation type="submission" date="2016-12" db="EMBL/GenBank/DDBJ databases">
        <title>The genomes of Aspergillus section Nigri reveals drivers in fungal speciation.</title>
        <authorList>
            <consortium name="DOE Joint Genome Institute"/>
            <person name="Vesth T.C."/>
            <person name="Nybo J."/>
            <person name="Theobald S."/>
            <person name="Brandl J."/>
            <person name="Frisvad J.C."/>
            <person name="Nielsen K.F."/>
            <person name="Lyhne E.K."/>
            <person name="Kogle M.E."/>
            <person name="Kuo A."/>
            <person name="Riley R."/>
            <person name="Clum A."/>
            <person name="Nolan M."/>
            <person name="Lipzen A."/>
            <person name="Salamov A."/>
            <person name="Henrissat B."/>
            <person name="Wiebenga A."/>
            <person name="De Vries R.P."/>
            <person name="Grigoriev I.V."/>
            <person name="Mortensen U.H."/>
            <person name="Andersen M.R."/>
            <person name="Baker S.E."/>
        </authorList>
    </citation>
    <scope>NUCLEOTIDE SEQUENCE [LARGE SCALE GENOMIC DNA]</scope>
    <source>
        <strain evidence="5 6">CBS 117.55</strain>
    </source>
</reference>
<dbReference type="EMBL" id="MSFL01000004">
    <property type="protein sequence ID" value="PWY89096.1"/>
    <property type="molecule type" value="Genomic_DNA"/>
</dbReference>
<feature type="compositionally biased region" description="Basic and acidic residues" evidence="2">
    <location>
        <begin position="55"/>
        <end position="66"/>
    </location>
</feature>
<evidence type="ECO:0000313" key="6">
    <source>
        <dbReference type="Proteomes" id="UP000247233"/>
    </source>
</evidence>
<evidence type="ECO:0000259" key="3">
    <source>
        <dbReference type="Pfam" id="PF17100"/>
    </source>
</evidence>
<feature type="compositionally biased region" description="Low complexity" evidence="2">
    <location>
        <begin position="30"/>
        <end position="51"/>
    </location>
</feature>
<evidence type="ECO:0000259" key="4">
    <source>
        <dbReference type="Pfam" id="PF24883"/>
    </source>
</evidence>
<feature type="region of interest" description="Disordered" evidence="2">
    <location>
        <begin position="1"/>
        <end position="85"/>
    </location>
</feature>
<comment type="caution">
    <text evidence="5">The sequence shown here is derived from an EMBL/GenBank/DDBJ whole genome shotgun (WGS) entry which is preliminary data.</text>
</comment>
<feature type="compositionally biased region" description="Polar residues" evidence="2">
    <location>
        <begin position="69"/>
        <end position="85"/>
    </location>
</feature>
<evidence type="ECO:0000256" key="2">
    <source>
        <dbReference type="SAM" id="MobiDB-lite"/>
    </source>
</evidence>
<dbReference type="Proteomes" id="UP000247233">
    <property type="component" value="Unassembled WGS sequence"/>
</dbReference>
<dbReference type="Pfam" id="PF17100">
    <property type="entry name" value="NACHT_N"/>
    <property type="match status" value="1"/>
</dbReference>
<dbReference type="InterPro" id="IPR036322">
    <property type="entry name" value="WD40_repeat_dom_sf"/>
</dbReference>
<dbReference type="Pfam" id="PF24883">
    <property type="entry name" value="NPHP3_N"/>
    <property type="match status" value="1"/>
</dbReference>
<evidence type="ECO:0000313" key="5">
    <source>
        <dbReference type="EMBL" id="PWY89096.1"/>
    </source>
</evidence>
<dbReference type="SUPFAM" id="SSF82171">
    <property type="entry name" value="DPP6 N-terminal domain-like"/>
    <property type="match status" value="1"/>
</dbReference>
<evidence type="ECO:0008006" key="7">
    <source>
        <dbReference type="Google" id="ProtNLM"/>
    </source>
</evidence>